<sequence>MDMRANELGKVLLRFFHVGENGVVSCQVDFGGREEVNKEFSDGDGEPISISSAARSQESMNSFRRRVGVSSIHACSPRNAERPLSQTATRAHVVNKNASLRVRVESTYAGACCTIGPGYNHGRPRLSKTGYRDSLELSIATTIIAYVFSAASFAGGASMSHLCAYYYECIPVLARKGAKWNALFSAVCARELHLKEPVVANGNGVIVYGRNQQGNQDRICRRCPRVSTNVESGTNREQRYVMHEETLTVICTDPYRAHCRALWRVLDCGVAIGHVRRDDPGLGGACPEPLLEFRGGQMRTNGFENGTHPGHEIFKTPGICDPCSVLNAQAQRSSTSVAHTPPHISRLLCSIISSSDSESGLREGDSKQGQMLKYQALLPHPLSPTLAKYLLHTLLFSGAVASLSKAREGVNKLLRFSGITDQHLANFNITPHSRVELDLKRAYEKRAEMTRLLGHEKLWSSTNFYRHLEVLQNLVPNVNEESARIWIDAFFFRTSAMVPCNKRMVLSVEQVVHQTVVGPLSSKTLSGYIDYTAVIADNYLAKAKARTSALRGALTDGNTWIFLILVVNPDGNGATFRRSAPIEFRQWGMPSQQILKPWPDVLTGILVQWTEQGGRGTAVRYRKGGGVFM</sequence>
<accession>A0AAD4L7R5</accession>
<protein>
    <submittedName>
        <fullName evidence="1">Uncharacterized protein</fullName>
    </submittedName>
</protein>
<keyword evidence="2" id="KW-1185">Reference proteome</keyword>
<gene>
    <name evidence="1" type="ORF">EDB92DRAFT_2109525</name>
</gene>
<dbReference type="Proteomes" id="UP001201163">
    <property type="component" value="Unassembled WGS sequence"/>
</dbReference>
<evidence type="ECO:0000313" key="2">
    <source>
        <dbReference type="Proteomes" id="UP001201163"/>
    </source>
</evidence>
<evidence type="ECO:0000313" key="1">
    <source>
        <dbReference type="EMBL" id="KAH8976697.1"/>
    </source>
</evidence>
<dbReference type="EMBL" id="JAKELL010000484">
    <property type="protein sequence ID" value="KAH8976697.1"/>
    <property type="molecule type" value="Genomic_DNA"/>
</dbReference>
<comment type="caution">
    <text evidence="1">The sequence shown here is derived from an EMBL/GenBank/DDBJ whole genome shotgun (WGS) entry which is preliminary data.</text>
</comment>
<reference evidence="1" key="1">
    <citation type="submission" date="2022-01" db="EMBL/GenBank/DDBJ databases">
        <title>Comparative genomics reveals a dynamic genome evolution in the ectomycorrhizal milk-cap (Lactarius) mushrooms.</title>
        <authorList>
            <consortium name="DOE Joint Genome Institute"/>
            <person name="Lebreton A."/>
            <person name="Tang N."/>
            <person name="Kuo A."/>
            <person name="LaButti K."/>
            <person name="Drula E."/>
            <person name="Barry K."/>
            <person name="Clum A."/>
            <person name="Lipzen A."/>
            <person name="Mousain D."/>
            <person name="Ng V."/>
            <person name="Wang R."/>
            <person name="Wang X."/>
            <person name="Dai Y."/>
            <person name="Henrissat B."/>
            <person name="Grigoriev I.V."/>
            <person name="Guerin-Laguette A."/>
            <person name="Yu F."/>
            <person name="Martin F.M."/>
        </authorList>
    </citation>
    <scope>NUCLEOTIDE SEQUENCE</scope>
    <source>
        <strain evidence="1">QP</strain>
    </source>
</reference>
<dbReference type="AlphaFoldDB" id="A0AAD4L7R5"/>
<name>A0AAD4L7R5_9AGAM</name>
<proteinExistence type="predicted"/>
<organism evidence="1 2">
    <name type="scientific">Lactarius akahatsu</name>
    <dbReference type="NCBI Taxonomy" id="416441"/>
    <lineage>
        <taxon>Eukaryota</taxon>
        <taxon>Fungi</taxon>
        <taxon>Dikarya</taxon>
        <taxon>Basidiomycota</taxon>
        <taxon>Agaricomycotina</taxon>
        <taxon>Agaricomycetes</taxon>
        <taxon>Russulales</taxon>
        <taxon>Russulaceae</taxon>
        <taxon>Lactarius</taxon>
    </lineage>
</organism>